<comment type="caution">
    <text evidence="6">The sequence shown here is derived from an EMBL/GenBank/DDBJ whole genome shotgun (WGS) entry which is preliminary data.</text>
</comment>
<dbReference type="PANTHER" id="PTHR34934">
    <property type="entry name" value="FLAVIN-DEPENDENT THYMIDYLATE SYNTHASE"/>
    <property type="match status" value="1"/>
</dbReference>
<dbReference type="EMBL" id="BAABDD010000007">
    <property type="protein sequence ID" value="GAA3740269.1"/>
    <property type="molecule type" value="Genomic_DNA"/>
</dbReference>
<evidence type="ECO:0000256" key="2">
    <source>
        <dbReference type="ARBA" id="ARBA00022630"/>
    </source>
</evidence>
<keyword evidence="1" id="KW-0808">Transferase</keyword>
<dbReference type="SUPFAM" id="SSF69796">
    <property type="entry name" value="Thymidylate synthase-complementing protein Thy1"/>
    <property type="match status" value="1"/>
</dbReference>
<organism evidence="6 7">
    <name type="scientific">Salinactinospora qingdaonensis</name>
    <dbReference type="NCBI Taxonomy" id="702744"/>
    <lineage>
        <taxon>Bacteria</taxon>
        <taxon>Bacillati</taxon>
        <taxon>Actinomycetota</taxon>
        <taxon>Actinomycetes</taxon>
        <taxon>Streptosporangiales</taxon>
        <taxon>Nocardiopsidaceae</taxon>
        <taxon>Salinactinospora</taxon>
    </lineage>
</organism>
<sequence>MRPTAVLTDRWSPAGPVTPGRGVGELLAVVKSVEPEVHLIARPELDYDEIARYLADVGGQSWLERLDRGELDDQLNDPQNLAEFAGRLCYRSWEPGLNPNVTRVRTDQSDYLRNILRSMHGSVLEHLSFSFVLHNVSRVLTHELVRHRPGTAISQESMRFVRLTDLPFWFPDWAKDDPELMKRATEMLGEMERFQRWLADHFGLDEEEVRFAEKKHRTSFMRRFAPEGVATGLVWTANARTLRHTLQARTAPGAEEEIRLLFARIGEVMVEEAPALFGDFEVDDGAWVPAWRKV</sequence>
<evidence type="ECO:0000256" key="4">
    <source>
        <dbReference type="ARBA" id="ARBA00022827"/>
    </source>
</evidence>
<evidence type="ECO:0000313" key="7">
    <source>
        <dbReference type="Proteomes" id="UP001500908"/>
    </source>
</evidence>
<gene>
    <name evidence="6" type="primary">thyX</name>
    <name evidence="6" type="ORF">GCM10022402_20050</name>
</gene>
<keyword evidence="4" id="KW-0274">FAD</keyword>
<dbReference type="NCBIfam" id="TIGR02170">
    <property type="entry name" value="thyX"/>
    <property type="match status" value="1"/>
</dbReference>
<evidence type="ECO:0000256" key="5">
    <source>
        <dbReference type="NCBIfam" id="TIGR02170"/>
    </source>
</evidence>
<dbReference type="Proteomes" id="UP001500908">
    <property type="component" value="Unassembled WGS sequence"/>
</dbReference>
<dbReference type="PROSITE" id="PS51331">
    <property type="entry name" value="THYX"/>
    <property type="match status" value="1"/>
</dbReference>
<evidence type="ECO:0000256" key="3">
    <source>
        <dbReference type="ARBA" id="ARBA00022727"/>
    </source>
</evidence>
<evidence type="ECO:0000256" key="1">
    <source>
        <dbReference type="ARBA" id="ARBA00022603"/>
    </source>
</evidence>
<dbReference type="Gene3D" id="6.10.140.450">
    <property type="match status" value="1"/>
</dbReference>
<reference evidence="7" key="1">
    <citation type="journal article" date="2019" name="Int. J. Syst. Evol. Microbiol.">
        <title>The Global Catalogue of Microorganisms (GCM) 10K type strain sequencing project: providing services to taxonomists for standard genome sequencing and annotation.</title>
        <authorList>
            <consortium name="The Broad Institute Genomics Platform"/>
            <consortium name="The Broad Institute Genome Sequencing Center for Infectious Disease"/>
            <person name="Wu L."/>
            <person name="Ma J."/>
        </authorList>
    </citation>
    <scope>NUCLEOTIDE SEQUENCE [LARGE SCALE GENOMIC DNA]</scope>
    <source>
        <strain evidence="7">JCM 17137</strain>
    </source>
</reference>
<dbReference type="CDD" id="cd20175">
    <property type="entry name" value="ThyX"/>
    <property type="match status" value="1"/>
</dbReference>
<accession>A0ABP7FHW9</accession>
<proteinExistence type="predicted"/>
<dbReference type="Pfam" id="PF02511">
    <property type="entry name" value="Thy1"/>
    <property type="match status" value="1"/>
</dbReference>
<keyword evidence="1" id="KW-0489">Methyltransferase</keyword>
<keyword evidence="3" id="KW-0545">Nucleotide biosynthesis</keyword>
<keyword evidence="2" id="KW-0285">Flavoprotein</keyword>
<protein>
    <recommendedName>
        <fullName evidence="5">FAD-dependent thymidylate synthase</fullName>
        <ecNumber evidence="5">2.1.1.148</ecNumber>
    </recommendedName>
</protein>
<keyword evidence="7" id="KW-1185">Reference proteome</keyword>
<dbReference type="InterPro" id="IPR003669">
    <property type="entry name" value="Thymidylate_synthase_ThyX"/>
</dbReference>
<evidence type="ECO:0000313" key="6">
    <source>
        <dbReference type="EMBL" id="GAA3740269.1"/>
    </source>
</evidence>
<name>A0ABP7FHW9_9ACTN</name>
<dbReference type="Gene3D" id="3.30.70.3180">
    <property type="match status" value="2"/>
</dbReference>
<dbReference type="EC" id="2.1.1.148" evidence="5"/>
<dbReference type="PANTHER" id="PTHR34934:SF1">
    <property type="entry name" value="FLAVIN-DEPENDENT THYMIDYLATE SYNTHASE"/>
    <property type="match status" value="1"/>
</dbReference>
<dbReference type="InterPro" id="IPR036098">
    <property type="entry name" value="Thymidylate_synthase_ThyX_sf"/>
</dbReference>